<sequence length="234" mass="24098">MDRTITAMFDTRAEAEQAAHALRQMGAQDVRIRATEGTAAPGARPEEDRGILAAIADLFVPDDDRNTYGEGLRRGHVLVSAEVPEAQLDSAMDVMEAAGAFDLDTRAEEWRGSGWVSTTPRGAAGTSLTGTTPLSGGLAEKADEEGEDRDDPRQRGANLGSADAGMAAGMGRTTGTLTSAGAMGRVDGDGGTALPPGRARVRSYATRRPGVTAGEVETDSAANDPTRAAGRGAA</sequence>
<comment type="caution">
    <text evidence="2">The sequence shown here is derived from an EMBL/GenBank/DDBJ whole genome shotgun (WGS) entry which is preliminary data.</text>
</comment>
<accession>A0A6M1LVA5</accession>
<proteinExistence type="predicted"/>
<organism evidence="2 3">
    <name type="scientific">Falsiroseomonas algicola</name>
    <dbReference type="NCBI Taxonomy" id="2716930"/>
    <lineage>
        <taxon>Bacteria</taxon>
        <taxon>Pseudomonadati</taxon>
        <taxon>Pseudomonadota</taxon>
        <taxon>Alphaproteobacteria</taxon>
        <taxon>Acetobacterales</taxon>
        <taxon>Roseomonadaceae</taxon>
        <taxon>Falsiroseomonas</taxon>
    </lineage>
</organism>
<dbReference type="RefSeq" id="WP_164697855.1">
    <property type="nucleotide sequence ID" value="NZ_JAAIKB010000021.1"/>
</dbReference>
<evidence type="ECO:0000313" key="3">
    <source>
        <dbReference type="Proteomes" id="UP000475385"/>
    </source>
</evidence>
<name>A0A6M1LVA5_9PROT</name>
<gene>
    <name evidence="2" type="ORF">G3576_28310</name>
</gene>
<dbReference type="Proteomes" id="UP000475385">
    <property type="component" value="Unassembled WGS sequence"/>
</dbReference>
<keyword evidence="3" id="KW-1185">Reference proteome</keyword>
<evidence type="ECO:0000313" key="2">
    <source>
        <dbReference type="EMBL" id="NGM23943.1"/>
    </source>
</evidence>
<feature type="region of interest" description="Disordered" evidence="1">
    <location>
        <begin position="112"/>
        <end position="234"/>
    </location>
</feature>
<feature type="compositionally biased region" description="Low complexity" evidence="1">
    <location>
        <begin position="122"/>
        <end position="139"/>
    </location>
</feature>
<feature type="compositionally biased region" description="Low complexity" evidence="1">
    <location>
        <begin position="162"/>
        <end position="178"/>
    </location>
</feature>
<dbReference type="EMBL" id="JAAIKB010000021">
    <property type="protein sequence ID" value="NGM23943.1"/>
    <property type="molecule type" value="Genomic_DNA"/>
</dbReference>
<reference evidence="2 3" key="1">
    <citation type="submission" date="2020-03" db="EMBL/GenBank/DDBJ databases">
        <title>Roseomonas stagni sp. nov., isolated from pond water in Japan.</title>
        <authorList>
            <person name="Furuhata K."/>
            <person name="Miyamoto H."/>
            <person name="Goto K."/>
        </authorList>
    </citation>
    <scope>NUCLEOTIDE SEQUENCE [LARGE SCALE GENOMIC DNA]</scope>
    <source>
        <strain evidence="2 3">PeD5</strain>
    </source>
</reference>
<dbReference type="AlphaFoldDB" id="A0A6M1LVA5"/>
<evidence type="ECO:0000256" key="1">
    <source>
        <dbReference type="SAM" id="MobiDB-lite"/>
    </source>
</evidence>
<protein>
    <submittedName>
        <fullName evidence="2">Uncharacterized protein</fullName>
    </submittedName>
</protein>